<keyword evidence="7 13" id="KW-0812">Transmembrane</keyword>
<reference evidence="15" key="2">
    <citation type="submission" date="2025-09" db="UniProtKB">
        <authorList>
            <consortium name="Ensembl"/>
        </authorList>
    </citation>
    <scope>IDENTIFICATION</scope>
</reference>
<dbReference type="GeneTree" id="ENSGT00390000005672"/>
<evidence type="ECO:0000256" key="6">
    <source>
        <dbReference type="ARBA" id="ARBA00022490"/>
    </source>
</evidence>
<proteinExistence type="inferred from homology"/>
<comment type="function">
    <text evidence="1">Component of the sarcoglycan complex, a subcomplex of the dystrophin-glycoprotein complex which forms a link between the F-actin cytoskeleton and the extracellular matrix.</text>
</comment>
<dbReference type="GO" id="GO:0005509">
    <property type="term" value="F:calcium ion binding"/>
    <property type="evidence" value="ECO:0007669"/>
    <property type="project" value="InterPro"/>
</dbReference>
<protein>
    <submittedName>
        <fullName evidence="15">Sarcoglycan alpha</fullName>
    </submittedName>
</protein>
<reference evidence="15" key="1">
    <citation type="submission" date="2025-08" db="UniProtKB">
        <authorList>
            <consortium name="Ensembl"/>
        </authorList>
    </citation>
    <scope>IDENTIFICATION</scope>
</reference>
<dbReference type="AlphaFoldDB" id="A0A8B9C8B7"/>
<dbReference type="InterPro" id="IPR048347">
    <property type="entry name" value="Sarcoglycan_C"/>
</dbReference>
<dbReference type="InterPro" id="IPR015919">
    <property type="entry name" value="Cadherin-like_sf"/>
</dbReference>
<keyword evidence="6" id="KW-0963">Cytoplasm</keyword>
<evidence type="ECO:0000256" key="5">
    <source>
        <dbReference type="ARBA" id="ARBA00022475"/>
    </source>
</evidence>
<dbReference type="InterPro" id="IPR048346">
    <property type="entry name" value="Sarcoglycan_N"/>
</dbReference>
<dbReference type="Pfam" id="PF20989">
    <property type="entry name" value="Sarcoglycan_2_C"/>
    <property type="match status" value="1"/>
</dbReference>
<accession>A0A8B9C8B7</accession>
<organism evidence="15 16">
    <name type="scientific">Anser brachyrhynchus</name>
    <name type="common">Pink-footed goose</name>
    <dbReference type="NCBI Taxonomy" id="132585"/>
    <lineage>
        <taxon>Eukaryota</taxon>
        <taxon>Metazoa</taxon>
        <taxon>Chordata</taxon>
        <taxon>Craniata</taxon>
        <taxon>Vertebrata</taxon>
        <taxon>Euteleostomi</taxon>
        <taxon>Archelosauria</taxon>
        <taxon>Archosauria</taxon>
        <taxon>Dinosauria</taxon>
        <taxon>Saurischia</taxon>
        <taxon>Theropoda</taxon>
        <taxon>Coelurosauria</taxon>
        <taxon>Aves</taxon>
        <taxon>Neognathae</taxon>
        <taxon>Galloanserae</taxon>
        <taxon>Anseriformes</taxon>
        <taxon>Anatidae</taxon>
        <taxon>Anserinae</taxon>
        <taxon>Anser</taxon>
    </lineage>
</organism>
<evidence type="ECO:0000256" key="8">
    <source>
        <dbReference type="ARBA" id="ARBA00022989"/>
    </source>
</evidence>
<dbReference type="PANTHER" id="PTHR10132:SF16">
    <property type="entry name" value="ALPHA-SARCOGLYCAN"/>
    <property type="match status" value="1"/>
</dbReference>
<comment type="subcellular location">
    <subcellularLocation>
        <location evidence="3">Cell membrane</location>
        <location evidence="3">Sarcolemma</location>
        <topology evidence="3">Single-pass membrane protein</topology>
    </subcellularLocation>
    <subcellularLocation>
        <location evidence="2">Cytoplasm</location>
        <location evidence="2">Cytoskeleton</location>
    </subcellularLocation>
</comment>
<dbReference type="PANTHER" id="PTHR10132">
    <property type="entry name" value="ALPHA-/EPSILON-SARCOGLYCAN FAMILY MEMBER"/>
    <property type="match status" value="1"/>
</dbReference>
<dbReference type="InterPro" id="IPR006644">
    <property type="entry name" value="Cadg"/>
</dbReference>
<feature type="compositionally biased region" description="Polar residues" evidence="12">
    <location>
        <begin position="229"/>
        <end position="238"/>
    </location>
</feature>
<evidence type="ECO:0000256" key="11">
    <source>
        <dbReference type="ARBA" id="ARBA00023212"/>
    </source>
</evidence>
<dbReference type="GO" id="GO:0016012">
    <property type="term" value="C:sarcoglycan complex"/>
    <property type="evidence" value="ECO:0007669"/>
    <property type="project" value="InterPro"/>
</dbReference>
<keyword evidence="9 13" id="KW-0472">Membrane</keyword>
<dbReference type="Proteomes" id="UP000694426">
    <property type="component" value="Unplaced"/>
</dbReference>
<evidence type="ECO:0000256" key="2">
    <source>
        <dbReference type="ARBA" id="ARBA00004245"/>
    </source>
</evidence>
<feature type="domain" description="Dystroglycan-type cadherin-like" evidence="14">
    <location>
        <begin position="342"/>
        <end position="448"/>
    </location>
</feature>
<evidence type="ECO:0000256" key="13">
    <source>
        <dbReference type="SAM" id="Phobius"/>
    </source>
</evidence>
<dbReference type="InterPro" id="IPR008908">
    <property type="entry name" value="Sarcoglycan_alpha/epsilon"/>
</dbReference>
<keyword evidence="11" id="KW-0206">Cytoskeleton</keyword>
<keyword evidence="5" id="KW-1003">Cell membrane</keyword>
<gene>
    <name evidence="15" type="primary">SGCA</name>
</gene>
<feature type="transmembrane region" description="Helical" evidence="13">
    <location>
        <begin position="602"/>
        <end position="628"/>
    </location>
</feature>
<dbReference type="GO" id="GO:0005856">
    <property type="term" value="C:cytoskeleton"/>
    <property type="evidence" value="ECO:0007669"/>
    <property type="project" value="UniProtKB-SubCell"/>
</dbReference>
<evidence type="ECO:0000256" key="7">
    <source>
        <dbReference type="ARBA" id="ARBA00022692"/>
    </source>
</evidence>
<keyword evidence="10" id="KW-0325">Glycoprotein</keyword>
<evidence type="ECO:0000256" key="3">
    <source>
        <dbReference type="ARBA" id="ARBA00004513"/>
    </source>
</evidence>
<feature type="region of interest" description="Disordered" evidence="12">
    <location>
        <begin position="683"/>
        <end position="706"/>
    </location>
</feature>
<evidence type="ECO:0000256" key="4">
    <source>
        <dbReference type="ARBA" id="ARBA00007721"/>
    </source>
</evidence>
<comment type="similarity">
    <text evidence="4">Belongs to the sarcoglycan alpha/epsilon family.</text>
</comment>
<evidence type="ECO:0000313" key="15">
    <source>
        <dbReference type="Ensembl" id="ENSABRP00000015168.1"/>
    </source>
</evidence>
<dbReference type="GO" id="GO:0042383">
    <property type="term" value="C:sarcolemma"/>
    <property type="evidence" value="ECO:0007669"/>
    <property type="project" value="UniProtKB-SubCell"/>
</dbReference>
<evidence type="ECO:0000256" key="12">
    <source>
        <dbReference type="SAM" id="MobiDB-lite"/>
    </source>
</evidence>
<dbReference type="SMART" id="SM00736">
    <property type="entry name" value="CADG"/>
    <property type="match status" value="1"/>
</dbReference>
<evidence type="ECO:0000256" key="10">
    <source>
        <dbReference type="ARBA" id="ARBA00023180"/>
    </source>
</evidence>
<keyword evidence="16" id="KW-1185">Reference proteome</keyword>
<feature type="region of interest" description="Disordered" evidence="12">
    <location>
        <begin position="227"/>
        <end position="272"/>
    </location>
</feature>
<evidence type="ECO:0000256" key="1">
    <source>
        <dbReference type="ARBA" id="ARBA00002860"/>
    </source>
</evidence>
<dbReference type="Ensembl" id="ENSABRT00000021641.1">
    <property type="protein sequence ID" value="ENSABRP00000015168.1"/>
    <property type="gene ID" value="ENSABRG00000013372.1"/>
</dbReference>
<keyword evidence="8 13" id="KW-1133">Transmembrane helix</keyword>
<evidence type="ECO:0000256" key="9">
    <source>
        <dbReference type="ARBA" id="ARBA00023136"/>
    </source>
</evidence>
<evidence type="ECO:0000259" key="14">
    <source>
        <dbReference type="SMART" id="SM00736"/>
    </source>
</evidence>
<sequence length="706" mass="75150">MCVRGAGAGRPRATLAGGVSCPQMSPHPYVPHRAVVPSCAPSCPVVCCHVTSCPMVSHRVLSCPIVSCRVPLCPVVSLHILLCPIVSRRVLLCPIVSCCFSSCPVVSLRARRALLCPAMTSCVPLCPPVPHRALLCPAMPRRTPLCPTEPHRAPLSPPVPCCVLPCTVMPRRVLLCPVVSPCTPLCPVVPHHVPLCPIMSCCAPSCPVVPHRVPLCPIMSHRAPAAIPTPTSGGTRSNPPRAEGAAGSHHPPWGPLGVPAAPQGQKGLGGTRPGWQEVAVAGSLPCPRAPQLGPPGQASPAAAVTQALAPLPAKMEAPELLRVWVLAALVLGGTRATLPDHHVSLETGAIFVHELERELFQEAFLDEAEDDDDAAPITFHAHLLDHPDLPRWLRFAQRGAHQPGFLYGCPTAAEVGTHVIEVLAYNRLTYETVAQRLVLAVVPAPGGEPPYQGEFLVGNRNVEELLPAPARELFGQAAAGVWEQSDLSIINVTSALDRGGRVPLPIEGRKEGVYVKVGSHTAFSPCLAAAASPQSRFLCRLGQQPLASCYDTFAPHFAIRWCNLTLLEVLPTPTTPGPVWGPGVLEDGGDFQPPTESPAQDLLPGFLLTLLVPLAVAALLCLLLGHLMCCRREGVQKRDLETSDIQLVHHSTIHGDTEELRSMASSRDVPRPLSTLPMFNVRTGQRINPMPGRGDGARTPLIPQQR</sequence>
<dbReference type="SUPFAM" id="SSF49313">
    <property type="entry name" value="Cadherin-like"/>
    <property type="match status" value="1"/>
</dbReference>
<evidence type="ECO:0000313" key="16">
    <source>
        <dbReference type="Proteomes" id="UP000694426"/>
    </source>
</evidence>
<name>A0A8B9C8B7_9AVES</name>
<dbReference type="Pfam" id="PF05510">
    <property type="entry name" value="Sarcoglycan_2"/>
    <property type="match status" value="1"/>
</dbReference>